<dbReference type="Pfam" id="PF02824">
    <property type="entry name" value="TGS"/>
    <property type="match status" value="1"/>
</dbReference>
<dbReference type="PROSITE" id="PS51671">
    <property type="entry name" value="ACT"/>
    <property type="match status" value="1"/>
</dbReference>
<dbReference type="GO" id="GO:0005886">
    <property type="term" value="C:plasma membrane"/>
    <property type="evidence" value="ECO:0007669"/>
    <property type="project" value="TreeGrafter"/>
</dbReference>
<dbReference type="SUPFAM" id="SSF109604">
    <property type="entry name" value="HD-domain/PDEase-like"/>
    <property type="match status" value="1"/>
</dbReference>
<sequence>MLDRIIESIKKYNKNPNIELITKAYNLAKEKHKGQVRNSGEEYIVHPVEVSIILSTLELDDETICAGLMHDVLEDTDFTREEMAQEFGDEITALVDGVTKLKNLKYKTKEETQIESIRKMVLAMANDIRVIIIKLADRLHNMRTLEYKDRDKQISTANETLEIYVPLAHRLGINSIKWELEDLCLRYIDPISYYSVAQQIDQKRSEREKIIEKLMQKLSDELKKIDIKFTMTGRPKGIYSIYNKMKKQDTSIDNIFDLIAIRVIVKDINQCYAVLGIVHNLWKPIPGRFKDYIAMPKPNFYQSLHTTVIGEKGQIFEVQIRTEEMHKNAEFGIASHWQYKEGKKKVSNLDNRLNWIRQLIDWGKDTGAYEFMDGFKGDLFNDEVYVFTPKGDVIDLKKGATPIDFAYRVHSEVGDKCVGAKVNGKIQPLDYKLKTGDIVTVLTSKNSIGPNLDWLDYVVTSHAKNKIKAFFKKKTRDIDLELGKEMLEKEVKKRDYESSDLLKKDWLSSIAERLNNNPNIDSLYSAIGNGALNVETVVKRLITNYEKVYKIEEKDENIVNTSKDNVSLNKNINDGIVIDDITNLDCKFAKCCNPVPGDKVIGYITNGHGVTIHRSNCKNILNLQNKERLIEVKWNKNDDSQYPVSIVLVIMDKTGYLADLTKVLSKEGFDIASINSKMNDNATITINLSLMVKSAEDVKRILSAIRKVDGTLNVYRERS</sequence>
<dbReference type="AlphaFoldDB" id="H3NN89"/>
<dbReference type="PANTHER" id="PTHR21262:SF31">
    <property type="entry name" value="GTP PYROPHOSPHOKINASE"/>
    <property type="match status" value="1"/>
</dbReference>
<dbReference type="InterPro" id="IPR012675">
    <property type="entry name" value="Beta-grasp_dom_sf"/>
</dbReference>
<dbReference type="SMART" id="SM00954">
    <property type="entry name" value="RelA_SpoT"/>
    <property type="match status" value="1"/>
</dbReference>
<dbReference type="SUPFAM" id="SSF81301">
    <property type="entry name" value="Nucleotidyltransferase"/>
    <property type="match status" value="1"/>
</dbReference>
<dbReference type="CDD" id="cd04876">
    <property type="entry name" value="ACT_RelA-SpoT"/>
    <property type="match status" value="1"/>
</dbReference>
<dbReference type="Pfam" id="PF19296">
    <property type="entry name" value="RelA_AH_RIS"/>
    <property type="match status" value="1"/>
</dbReference>
<dbReference type="eggNOG" id="COG0317">
    <property type="taxonomic scope" value="Bacteria"/>
</dbReference>
<dbReference type="InterPro" id="IPR012676">
    <property type="entry name" value="TGS-like"/>
</dbReference>
<evidence type="ECO:0000256" key="4">
    <source>
        <dbReference type="RuleBase" id="RU003847"/>
    </source>
</evidence>
<comment type="pathway">
    <text evidence="1">Purine metabolism; ppGpp biosynthesis; ppGpp from GTP: step 1/2.</text>
</comment>
<feature type="domain" description="TGS" evidence="7">
    <location>
        <begin position="382"/>
        <end position="443"/>
    </location>
</feature>
<evidence type="ECO:0000259" key="6">
    <source>
        <dbReference type="PROSITE" id="PS51831"/>
    </source>
</evidence>
<proteinExistence type="inferred from homology"/>
<dbReference type="Pfam" id="PF13328">
    <property type="entry name" value="HD_4"/>
    <property type="match status" value="1"/>
</dbReference>
<dbReference type="GO" id="GO:0015970">
    <property type="term" value="P:guanosine tetraphosphate biosynthetic process"/>
    <property type="evidence" value="ECO:0007669"/>
    <property type="project" value="UniProtKB-UniPathway"/>
</dbReference>
<dbReference type="InterPro" id="IPR004095">
    <property type="entry name" value="TGS"/>
</dbReference>
<evidence type="ECO:0000256" key="1">
    <source>
        <dbReference type="ARBA" id="ARBA00004976"/>
    </source>
</evidence>
<feature type="domain" description="ACT" evidence="5">
    <location>
        <begin position="645"/>
        <end position="719"/>
    </location>
</feature>
<gene>
    <name evidence="8" type="ORF">HMPREF9709_00800</name>
</gene>
<dbReference type="Gene3D" id="3.30.70.260">
    <property type="match status" value="1"/>
</dbReference>
<protein>
    <recommendedName>
        <fullName evidence="2">GTP diphosphokinase</fullName>
        <ecNumber evidence="2">2.7.6.5</ecNumber>
    </recommendedName>
</protein>
<dbReference type="Gene3D" id="1.10.3210.10">
    <property type="entry name" value="Hypothetical protein af1432"/>
    <property type="match status" value="1"/>
</dbReference>
<dbReference type="Gene3D" id="3.30.460.10">
    <property type="entry name" value="Beta Polymerase, domain 2"/>
    <property type="match status" value="1"/>
</dbReference>
<dbReference type="GO" id="GO:0008728">
    <property type="term" value="F:GTP diphosphokinase activity"/>
    <property type="evidence" value="ECO:0007669"/>
    <property type="project" value="UniProtKB-EC"/>
</dbReference>
<dbReference type="InterPro" id="IPR002912">
    <property type="entry name" value="ACT_dom"/>
</dbReference>
<comment type="function">
    <text evidence="4">In eubacteria ppGpp (guanosine 3'-diphosphate 5'-diphosphate) is a mediator of the stringent response that coordinates a variety of cellular activities in response to changes in nutritional abundance.</text>
</comment>
<dbReference type="HOGENOM" id="CLU_012300_3_0_9"/>
<dbReference type="PROSITE" id="PS51831">
    <property type="entry name" value="HD"/>
    <property type="match status" value="1"/>
</dbReference>
<dbReference type="CDD" id="cd01668">
    <property type="entry name" value="TGS_RSH"/>
    <property type="match status" value="1"/>
</dbReference>
<evidence type="ECO:0000313" key="9">
    <source>
        <dbReference type="Proteomes" id="UP000004191"/>
    </source>
</evidence>
<dbReference type="PANTHER" id="PTHR21262">
    <property type="entry name" value="GUANOSINE-3',5'-BIS DIPHOSPHATE 3'-PYROPHOSPHOHYDROLASE"/>
    <property type="match status" value="1"/>
</dbReference>
<dbReference type="UniPathway" id="UPA00908">
    <property type="reaction ID" value="UER00884"/>
</dbReference>
<dbReference type="EC" id="2.7.6.5" evidence="2"/>
<dbReference type="SUPFAM" id="SSF81271">
    <property type="entry name" value="TGS-like"/>
    <property type="match status" value="1"/>
</dbReference>
<dbReference type="InterPro" id="IPR003607">
    <property type="entry name" value="HD/PDEase_dom"/>
</dbReference>
<dbReference type="InterPro" id="IPR004811">
    <property type="entry name" value="RelA/Spo_fam"/>
</dbReference>
<dbReference type="FunFam" id="1.10.3210.10:FF:000001">
    <property type="entry name" value="GTP pyrophosphokinase RelA"/>
    <property type="match status" value="1"/>
</dbReference>
<dbReference type="InterPro" id="IPR043519">
    <property type="entry name" value="NT_sf"/>
</dbReference>
<dbReference type="FunFam" id="3.30.460.10:FF:000001">
    <property type="entry name" value="GTP pyrophosphokinase RelA"/>
    <property type="match status" value="1"/>
</dbReference>
<dbReference type="InterPro" id="IPR045865">
    <property type="entry name" value="ACT-like_dom_sf"/>
</dbReference>
<dbReference type="PROSITE" id="PS51880">
    <property type="entry name" value="TGS"/>
    <property type="match status" value="1"/>
</dbReference>
<comment type="catalytic activity">
    <reaction evidence="3">
        <text>GTP + ATP = guanosine 3'-diphosphate 5'-triphosphate + AMP</text>
        <dbReference type="Rhea" id="RHEA:22088"/>
        <dbReference type="ChEBI" id="CHEBI:30616"/>
        <dbReference type="ChEBI" id="CHEBI:37565"/>
        <dbReference type="ChEBI" id="CHEBI:142410"/>
        <dbReference type="ChEBI" id="CHEBI:456215"/>
        <dbReference type="EC" id="2.7.6.5"/>
    </reaction>
</comment>
<dbReference type="CDD" id="cd00077">
    <property type="entry name" value="HDc"/>
    <property type="match status" value="1"/>
</dbReference>
<organism evidence="8 9">
    <name type="scientific">Helcococcus kunzii ATCC 51366</name>
    <dbReference type="NCBI Taxonomy" id="883114"/>
    <lineage>
        <taxon>Bacteria</taxon>
        <taxon>Bacillati</taxon>
        <taxon>Bacillota</taxon>
        <taxon>Tissierellia</taxon>
        <taxon>Tissierellales</taxon>
        <taxon>Peptoniphilaceae</taxon>
        <taxon>Helcococcus</taxon>
    </lineage>
</organism>
<reference evidence="8 9" key="1">
    <citation type="submission" date="2012-01" db="EMBL/GenBank/DDBJ databases">
        <title>The Genome Sequence of Helcococcus kunzii ATCC 51366.</title>
        <authorList>
            <consortium name="The Broad Institute Genome Sequencing Platform"/>
            <person name="Earl A."/>
            <person name="Ward D."/>
            <person name="Feldgarden M."/>
            <person name="Gevers D."/>
            <person name="Huys G."/>
            <person name="Young S.K."/>
            <person name="Zeng Q."/>
            <person name="Gargeya S."/>
            <person name="Fitzgerald M."/>
            <person name="Haas B."/>
            <person name="Abouelleil A."/>
            <person name="Alvarado L."/>
            <person name="Arachchi H.M."/>
            <person name="Berlin A."/>
            <person name="Chapman S.B."/>
            <person name="Gearin G."/>
            <person name="Goldberg J."/>
            <person name="Griggs A."/>
            <person name="Gujja S."/>
            <person name="Hansen M."/>
            <person name="Heiman D."/>
            <person name="Howarth C."/>
            <person name="Larimer J."/>
            <person name="Lui A."/>
            <person name="MacDonald P.J.P."/>
            <person name="McCowen C."/>
            <person name="Montmayeur A."/>
            <person name="Murphy C."/>
            <person name="Neiman D."/>
            <person name="Pearson M."/>
            <person name="Priest M."/>
            <person name="Roberts A."/>
            <person name="Saif S."/>
            <person name="Shea T."/>
            <person name="Sisk P."/>
            <person name="Stolte C."/>
            <person name="Sykes S."/>
            <person name="Wortman J."/>
            <person name="Nusbaum C."/>
            <person name="Birren B."/>
        </authorList>
    </citation>
    <scope>NUCLEOTIDE SEQUENCE [LARGE SCALE GENOMIC DNA]</scope>
    <source>
        <strain evidence="8 9">ATCC 51366</strain>
    </source>
</reference>
<dbReference type="Proteomes" id="UP000004191">
    <property type="component" value="Unassembled WGS sequence"/>
</dbReference>
<dbReference type="InterPro" id="IPR033655">
    <property type="entry name" value="TGS_RelA/SpoT"/>
</dbReference>
<evidence type="ECO:0000256" key="2">
    <source>
        <dbReference type="ARBA" id="ARBA00013251"/>
    </source>
</evidence>
<feature type="domain" description="HD" evidence="6">
    <location>
        <begin position="43"/>
        <end position="142"/>
    </location>
</feature>
<dbReference type="SUPFAM" id="SSF55021">
    <property type="entry name" value="ACT-like"/>
    <property type="match status" value="1"/>
</dbReference>
<name>H3NN89_9FIRM</name>
<comment type="similarity">
    <text evidence="4">Belongs to the relA/spoT family.</text>
</comment>
<dbReference type="InterPro" id="IPR007685">
    <property type="entry name" value="RelA_SpoT"/>
</dbReference>
<dbReference type="PATRIC" id="fig|883114.3.peg.792"/>
<comment type="caution">
    <text evidence="8">The sequence shown here is derived from an EMBL/GenBank/DDBJ whole genome shotgun (WGS) entry which is preliminary data.</text>
</comment>
<evidence type="ECO:0000313" key="8">
    <source>
        <dbReference type="EMBL" id="EHR34493.1"/>
    </source>
</evidence>
<dbReference type="NCBIfam" id="TIGR00691">
    <property type="entry name" value="spoT_relA"/>
    <property type="match status" value="1"/>
</dbReference>
<dbReference type="InterPro" id="IPR045600">
    <property type="entry name" value="RelA/SpoT_AH_RIS"/>
</dbReference>
<evidence type="ECO:0000256" key="3">
    <source>
        <dbReference type="ARBA" id="ARBA00048244"/>
    </source>
</evidence>
<evidence type="ECO:0000259" key="5">
    <source>
        <dbReference type="PROSITE" id="PS51671"/>
    </source>
</evidence>
<accession>H3NN89</accession>
<dbReference type="Gene3D" id="3.10.20.30">
    <property type="match status" value="1"/>
</dbReference>
<dbReference type="FunFam" id="3.10.20.30:FF:000002">
    <property type="entry name" value="GTP pyrophosphokinase (RelA/SpoT)"/>
    <property type="match status" value="1"/>
</dbReference>
<keyword evidence="9" id="KW-1185">Reference proteome</keyword>
<dbReference type="InterPro" id="IPR006674">
    <property type="entry name" value="HD_domain"/>
</dbReference>
<dbReference type="Pfam" id="PF04607">
    <property type="entry name" value="RelA_SpoT"/>
    <property type="match status" value="1"/>
</dbReference>
<dbReference type="STRING" id="883114.HMPREF9709_00800"/>
<dbReference type="RefSeq" id="WP_005398167.1">
    <property type="nucleotide sequence ID" value="NZ_JH601088.1"/>
</dbReference>
<dbReference type="EMBL" id="AGEI01000020">
    <property type="protein sequence ID" value="EHR34493.1"/>
    <property type="molecule type" value="Genomic_DNA"/>
</dbReference>
<dbReference type="Pfam" id="PF13291">
    <property type="entry name" value="ACT_4"/>
    <property type="match status" value="1"/>
</dbReference>
<dbReference type="SMART" id="SM00471">
    <property type="entry name" value="HDc"/>
    <property type="match status" value="1"/>
</dbReference>
<evidence type="ECO:0000259" key="7">
    <source>
        <dbReference type="PROSITE" id="PS51880"/>
    </source>
</evidence>
<dbReference type="CDD" id="cd05399">
    <property type="entry name" value="NT_Rel-Spo_like"/>
    <property type="match status" value="1"/>
</dbReference>
<dbReference type="GeneID" id="96998799"/>
<dbReference type="OrthoDB" id="9805041at2"/>